<feature type="transmembrane region" description="Helical" evidence="1">
    <location>
        <begin position="5"/>
        <end position="23"/>
    </location>
</feature>
<evidence type="ECO:0000313" key="4">
    <source>
        <dbReference type="Proteomes" id="UP000321456"/>
    </source>
</evidence>
<evidence type="ECO:0000313" key="3">
    <source>
        <dbReference type="EMBL" id="TXN38107.1"/>
    </source>
</evidence>
<dbReference type="AlphaFoldDB" id="A0A5C8V8S9"/>
<keyword evidence="1" id="KW-0812">Transmembrane</keyword>
<evidence type="ECO:0000256" key="1">
    <source>
        <dbReference type="SAM" id="Phobius"/>
    </source>
</evidence>
<proteinExistence type="predicted"/>
<name>A0A5C8V8S9_9FLAO</name>
<accession>A0A5C8V8S9</accession>
<dbReference type="SUPFAM" id="SSF55136">
    <property type="entry name" value="Probable bacterial effector-binding domain"/>
    <property type="match status" value="1"/>
</dbReference>
<dbReference type="InterPro" id="IPR011256">
    <property type="entry name" value="Reg_factor_effector_dom_sf"/>
</dbReference>
<comment type="caution">
    <text evidence="3">The sequence shown here is derived from an EMBL/GenBank/DDBJ whole genome shotgun (WGS) entry which is preliminary data.</text>
</comment>
<evidence type="ECO:0000259" key="2">
    <source>
        <dbReference type="Pfam" id="PF06445"/>
    </source>
</evidence>
<keyword evidence="4" id="KW-1185">Reference proteome</keyword>
<dbReference type="Gene3D" id="3.20.80.10">
    <property type="entry name" value="Regulatory factor, effector binding domain"/>
    <property type="match status" value="1"/>
</dbReference>
<keyword evidence="1" id="KW-1133">Transmembrane helix</keyword>
<dbReference type="RefSeq" id="WP_147742684.1">
    <property type="nucleotide sequence ID" value="NZ_VRUR01000001.1"/>
</dbReference>
<dbReference type="Proteomes" id="UP000321456">
    <property type="component" value="Unassembled WGS sequence"/>
</dbReference>
<sequence>MKRKISLVVIPIVAIALVWYLFIKPNDYLVSFTANTFPGAINQTIKNWDKRMGVNTSIKQKNLLELEQELKFGDSLIHYNWTIIPITDSTSKVKVSIKDVSHSLMNKIMIPFTSTVLEKRSKKNLINFNHLLNDHINKFKVKVVGEDELKPTHCAYLTIEGLQSEKAFGMIREFPFLSGFVKQHNLKVNGTPFVEIKKWNRTNDSIVYDFCYPIVKTDSLPFHTEIKYKEFGGMKALKAIYNGNYMTSDRAWYKLMDYAGKHNIELENKPVELFYDNPSMGGNELEWKAEIFMPLKNTDE</sequence>
<gene>
    <name evidence="3" type="ORF">FVB32_07380</name>
</gene>
<keyword evidence="1" id="KW-0472">Membrane</keyword>
<dbReference type="InterPro" id="IPR029442">
    <property type="entry name" value="GyrI-like"/>
</dbReference>
<protein>
    <submittedName>
        <fullName evidence="3">GyrI-like domain-containing protein</fullName>
    </submittedName>
</protein>
<reference evidence="3 4" key="1">
    <citation type="submission" date="2019-08" db="EMBL/GenBank/DDBJ databases">
        <title>Professor.</title>
        <authorList>
            <person name="Park J.S."/>
        </authorList>
    </citation>
    <scope>NUCLEOTIDE SEQUENCE [LARGE SCALE GENOMIC DNA]</scope>
    <source>
        <strain evidence="3 4">176CP5-101</strain>
    </source>
</reference>
<dbReference type="EMBL" id="VRUR01000001">
    <property type="protein sequence ID" value="TXN38107.1"/>
    <property type="molecule type" value="Genomic_DNA"/>
</dbReference>
<feature type="domain" description="GyrI-like small molecule binding" evidence="2">
    <location>
        <begin position="183"/>
        <end position="296"/>
    </location>
</feature>
<organism evidence="3 4">
    <name type="scientific">Flagellimonas hymeniacidonis</name>
    <dbReference type="NCBI Taxonomy" id="2603628"/>
    <lineage>
        <taxon>Bacteria</taxon>
        <taxon>Pseudomonadati</taxon>
        <taxon>Bacteroidota</taxon>
        <taxon>Flavobacteriia</taxon>
        <taxon>Flavobacteriales</taxon>
        <taxon>Flavobacteriaceae</taxon>
        <taxon>Flagellimonas</taxon>
    </lineage>
</organism>
<dbReference type="Pfam" id="PF06445">
    <property type="entry name" value="GyrI-like"/>
    <property type="match status" value="1"/>
</dbReference>